<keyword evidence="1" id="KW-0812">Transmembrane</keyword>
<keyword evidence="3" id="KW-1185">Reference proteome</keyword>
<dbReference type="RefSeq" id="WP_206868310.1">
    <property type="nucleotide sequence ID" value="NZ_BMBA01000001.1"/>
</dbReference>
<feature type="transmembrane region" description="Helical" evidence="1">
    <location>
        <begin position="176"/>
        <end position="195"/>
    </location>
</feature>
<evidence type="ECO:0000256" key="1">
    <source>
        <dbReference type="SAM" id="Phobius"/>
    </source>
</evidence>
<feature type="transmembrane region" description="Helical" evidence="1">
    <location>
        <begin position="104"/>
        <end position="129"/>
    </location>
</feature>
<accession>A0ABQ1E6D7</accession>
<dbReference type="EMBL" id="BMBA01000001">
    <property type="protein sequence ID" value="GFZ30335.1"/>
    <property type="molecule type" value="Genomic_DNA"/>
</dbReference>
<feature type="transmembrane region" description="Helical" evidence="1">
    <location>
        <begin position="201"/>
        <end position="221"/>
    </location>
</feature>
<keyword evidence="1" id="KW-1133">Transmembrane helix</keyword>
<evidence type="ECO:0008006" key="4">
    <source>
        <dbReference type="Google" id="ProtNLM"/>
    </source>
</evidence>
<feature type="transmembrane region" description="Helical" evidence="1">
    <location>
        <begin position="21"/>
        <end position="38"/>
    </location>
</feature>
<comment type="caution">
    <text evidence="2">The sequence shown here is derived from an EMBL/GenBank/DDBJ whole genome shotgun (WGS) entry which is preliminary data.</text>
</comment>
<keyword evidence="1" id="KW-0472">Membrane</keyword>
<dbReference type="Proteomes" id="UP000663802">
    <property type="component" value="Unassembled WGS sequence"/>
</dbReference>
<evidence type="ECO:0000313" key="2">
    <source>
        <dbReference type="EMBL" id="GFZ30335.1"/>
    </source>
</evidence>
<sequence length="231" mass="26344">MLKLIKLELRKVKIGFYIKRALFANLVVILIFFLMIISPKDGRNIEFTSFINTFIMVESLIKAVFIIFASVLLSRFVIEEYKNKTITVLFTYPINRKKLIISKLMIVVLFTFIAIVLSNILVDFILYNINIFYNFVPSKLTMTTVIESLIIIFLNALVSSTAALIPMYVGMKKKSVPTTIVSSILIMFLICSNSGCYSLKFISIIPILLSILGIFVTYLSIIDIEHEDIII</sequence>
<dbReference type="Pfam" id="PF12730">
    <property type="entry name" value="ABC2_membrane_4"/>
    <property type="match status" value="1"/>
</dbReference>
<name>A0ABQ1E6D7_9CLOT</name>
<evidence type="ECO:0000313" key="3">
    <source>
        <dbReference type="Proteomes" id="UP000663802"/>
    </source>
</evidence>
<gene>
    <name evidence="2" type="primary">ycbO_1</name>
    <name evidence="2" type="ORF">CSC2_08610</name>
</gene>
<proteinExistence type="predicted"/>
<reference evidence="2 3" key="1">
    <citation type="journal article" date="2021" name="Int. J. Syst. Evol. Microbiol.">
        <title>Clostridium zeae sp. nov., isolated from corn silage.</title>
        <authorList>
            <person name="Kobayashi H."/>
            <person name="Tanizawa Y."/>
            <person name="Yagura M."/>
            <person name="Sakamoto M."/>
            <person name="Ohkuma M."/>
            <person name="Tohno M."/>
        </authorList>
    </citation>
    <scope>NUCLEOTIDE SEQUENCE [LARGE SCALE GENOMIC DNA]</scope>
    <source>
        <strain evidence="2 3">CSC2</strain>
    </source>
</reference>
<feature type="transmembrane region" description="Helical" evidence="1">
    <location>
        <begin position="149"/>
        <end position="169"/>
    </location>
</feature>
<protein>
    <recommendedName>
        <fullName evidence="4">ABC transporter permease</fullName>
    </recommendedName>
</protein>
<organism evidence="2 3">
    <name type="scientific">Clostridium zeae</name>
    <dbReference type="NCBI Taxonomy" id="2759022"/>
    <lineage>
        <taxon>Bacteria</taxon>
        <taxon>Bacillati</taxon>
        <taxon>Bacillota</taxon>
        <taxon>Clostridia</taxon>
        <taxon>Eubacteriales</taxon>
        <taxon>Clostridiaceae</taxon>
        <taxon>Clostridium</taxon>
    </lineage>
</organism>
<feature type="transmembrane region" description="Helical" evidence="1">
    <location>
        <begin position="50"/>
        <end position="73"/>
    </location>
</feature>